<keyword evidence="2" id="KW-0808">Transferase</keyword>
<evidence type="ECO:0000259" key="1">
    <source>
        <dbReference type="PROSITE" id="PS51186"/>
    </source>
</evidence>
<name>A0ABD5NZF3_9EURY</name>
<dbReference type="EMBL" id="JBHSDJ010000029">
    <property type="protein sequence ID" value="MFC4247375.1"/>
    <property type="molecule type" value="Genomic_DNA"/>
</dbReference>
<comment type="caution">
    <text evidence="2">The sequence shown here is derived from an EMBL/GenBank/DDBJ whole genome shotgun (WGS) entry which is preliminary data.</text>
</comment>
<dbReference type="PROSITE" id="PS51186">
    <property type="entry name" value="GNAT"/>
    <property type="match status" value="1"/>
</dbReference>
<dbReference type="Gene3D" id="3.40.630.30">
    <property type="match status" value="1"/>
</dbReference>
<dbReference type="CDD" id="cd04301">
    <property type="entry name" value="NAT_SF"/>
    <property type="match status" value="1"/>
</dbReference>
<sequence length="277" mass="30746">MSVHPTLSFEDEAQRTIYEYVECHGAVSPDELARSIRIDKGPAQSKPARSGTYSEAVPLSPDELRASVGELKDAGYLVETDGKLRIALSAAPAEHELADGTVTIRPAREEDREGLIEVMQSVGSEGTYVVAENVVEQLEREPALVRANDERSRVFFVAVFEPESDEEGEEESTAADEELVGWLHVDAPELPSLCHTAELTVGVATDHRREGIGSALLEYGLEWAGDGYRKVYQSVPATNEQAIEFLEANGWKREGEREEHYRIDEEFVDEVLFAIWP</sequence>
<evidence type="ECO:0000313" key="3">
    <source>
        <dbReference type="Proteomes" id="UP001595821"/>
    </source>
</evidence>
<organism evidence="2 3">
    <name type="scientific">Natribaculum luteum</name>
    <dbReference type="NCBI Taxonomy" id="1586232"/>
    <lineage>
        <taxon>Archaea</taxon>
        <taxon>Methanobacteriati</taxon>
        <taxon>Methanobacteriota</taxon>
        <taxon>Stenosarchaea group</taxon>
        <taxon>Halobacteria</taxon>
        <taxon>Halobacteriales</taxon>
        <taxon>Natrialbaceae</taxon>
        <taxon>Natribaculum</taxon>
    </lineage>
</organism>
<dbReference type="SUPFAM" id="SSF55729">
    <property type="entry name" value="Acyl-CoA N-acyltransferases (Nat)"/>
    <property type="match status" value="1"/>
</dbReference>
<feature type="domain" description="N-acetyltransferase" evidence="1">
    <location>
        <begin position="102"/>
        <end position="274"/>
    </location>
</feature>
<dbReference type="GO" id="GO:0016746">
    <property type="term" value="F:acyltransferase activity"/>
    <property type="evidence" value="ECO:0007669"/>
    <property type="project" value="UniProtKB-KW"/>
</dbReference>
<dbReference type="AlphaFoldDB" id="A0ABD5NZF3"/>
<dbReference type="InterPro" id="IPR016181">
    <property type="entry name" value="Acyl_CoA_acyltransferase"/>
</dbReference>
<dbReference type="Pfam" id="PF00583">
    <property type="entry name" value="Acetyltransf_1"/>
    <property type="match status" value="1"/>
</dbReference>
<dbReference type="Proteomes" id="UP001595821">
    <property type="component" value="Unassembled WGS sequence"/>
</dbReference>
<dbReference type="EC" id="2.3.-.-" evidence="2"/>
<dbReference type="InterPro" id="IPR000182">
    <property type="entry name" value="GNAT_dom"/>
</dbReference>
<keyword evidence="2" id="KW-0012">Acyltransferase</keyword>
<reference evidence="2 3" key="1">
    <citation type="journal article" date="2014" name="Int. J. Syst. Evol. Microbiol.">
        <title>Complete genome sequence of Corynebacterium casei LMG S-19264T (=DSM 44701T), isolated from a smear-ripened cheese.</title>
        <authorList>
            <consortium name="US DOE Joint Genome Institute (JGI-PGF)"/>
            <person name="Walter F."/>
            <person name="Albersmeier A."/>
            <person name="Kalinowski J."/>
            <person name="Ruckert C."/>
        </authorList>
    </citation>
    <scope>NUCLEOTIDE SEQUENCE [LARGE SCALE GENOMIC DNA]</scope>
    <source>
        <strain evidence="2 3">IBRC-M 10912</strain>
    </source>
</reference>
<protein>
    <submittedName>
        <fullName evidence="2">GNAT family N-acetyltransferase</fullName>
        <ecNumber evidence="2">2.3.-.-</ecNumber>
    </submittedName>
</protein>
<evidence type="ECO:0000313" key="2">
    <source>
        <dbReference type="EMBL" id="MFC4247375.1"/>
    </source>
</evidence>
<dbReference type="GeneID" id="71854018"/>
<proteinExistence type="predicted"/>
<dbReference type="RefSeq" id="WP_246966053.1">
    <property type="nucleotide sequence ID" value="NZ_CP095397.1"/>
</dbReference>
<dbReference type="PANTHER" id="PTHR43072">
    <property type="entry name" value="N-ACETYLTRANSFERASE"/>
    <property type="match status" value="1"/>
</dbReference>
<gene>
    <name evidence="2" type="ORF">ACFOZ7_10245</name>
</gene>
<accession>A0ABD5NZF3</accession>
<dbReference type="PANTHER" id="PTHR43072:SF52">
    <property type="entry name" value="GCN5-RELATED N-ACETYLTRANSFERASE"/>
    <property type="match status" value="1"/>
</dbReference>